<dbReference type="AlphaFoldDB" id="A0AA38PEQ1"/>
<proteinExistence type="predicted"/>
<dbReference type="Proteomes" id="UP001163846">
    <property type="component" value="Unassembled WGS sequence"/>
</dbReference>
<evidence type="ECO:0000259" key="5">
    <source>
        <dbReference type="PROSITE" id="PS50865"/>
    </source>
</evidence>
<evidence type="ECO:0000313" key="7">
    <source>
        <dbReference type="Proteomes" id="UP001163846"/>
    </source>
</evidence>
<comment type="caution">
    <text evidence="6">The sequence shown here is derived from an EMBL/GenBank/DDBJ whole genome shotgun (WGS) entry which is preliminary data.</text>
</comment>
<evidence type="ECO:0000256" key="1">
    <source>
        <dbReference type="ARBA" id="ARBA00022723"/>
    </source>
</evidence>
<reference evidence="6" key="1">
    <citation type="submission" date="2022-08" db="EMBL/GenBank/DDBJ databases">
        <authorList>
            <consortium name="DOE Joint Genome Institute"/>
            <person name="Min B."/>
            <person name="Riley R."/>
            <person name="Sierra-Patev S."/>
            <person name="Naranjo-Ortiz M."/>
            <person name="Looney B."/>
            <person name="Konkel Z."/>
            <person name="Slot J.C."/>
            <person name="Sakamoto Y."/>
            <person name="Steenwyk J.L."/>
            <person name="Rokas A."/>
            <person name="Carro J."/>
            <person name="Camarero S."/>
            <person name="Ferreira P."/>
            <person name="Molpeceres G."/>
            <person name="Ruiz-Duenas F.J."/>
            <person name="Serrano A."/>
            <person name="Henrissat B."/>
            <person name="Drula E."/>
            <person name="Hughes K.W."/>
            <person name="Mata J.L."/>
            <person name="Ishikawa N.K."/>
            <person name="Vargas-Isla R."/>
            <person name="Ushijima S."/>
            <person name="Smith C.A."/>
            <person name="Ahrendt S."/>
            <person name="Andreopoulos W."/>
            <person name="He G."/>
            <person name="Labutti K."/>
            <person name="Lipzen A."/>
            <person name="Ng V."/>
            <person name="Sandor L."/>
            <person name="Barry K."/>
            <person name="Martinez A.T."/>
            <person name="Xiao Y."/>
            <person name="Gibbons J.G."/>
            <person name="Terashima K."/>
            <person name="Hibbett D.S."/>
            <person name="Grigoriev I.V."/>
        </authorList>
    </citation>
    <scope>NUCLEOTIDE SEQUENCE</scope>
    <source>
        <strain evidence="6">TFB9207</strain>
    </source>
</reference>
<dbReference type="InterPro" id="IPR024119">
    <property type="entry name" value="TF_DEAF-1"/>
</dbReference>
<dbReference type="GO" id="GO:0005634">
    <property type="term" value="C:nucleus"/>
    <property type="evidence" value="ECO:0007669"/>
    <property type="project" value="TreeGrafter"/>
</dbReference>
<sequence>MPQESFEDELMLVGIGSFVFCGAHGCEFCNECFSDHRLTNNIQIMSKLHVAFPAFSEAQFMDRPPISYVFEKIVERTPRKSKGLLVYECQEHHTLDCSACFDWAAIAVKNIKLQAKSKNSTVIPIDISREEKIELLRNMGVDLSPSTRLPQDALEKKFRSAIDASQSFSTLIPKPPFDPLTVSPWSKKTCKRPLLDLVRRGSMREMCAQLQAKMQGKESAWDLYENPFMDIRQTMMTIANNFDQGYKTNLVQDKESKSAICIRVVEVRMINDDTPVMMVLYRRGTRDSPSFEIVKWVQQVMGAPLRQIVATGEEQKLLLAILNANARRLSSTYSVKRHSSGLESAFALSFLLPVGPINQYDMGKLTHSSGCVVCGKKTNSKCSRCRAMEYCGVECQRAHWSEHKPTCNSLQGGEWVEIIFSMNTPEMRRLAAKGQGRIVSWNNMSGPTQDNLKSRPYEDDPVFPTNIHSQNPFLIKLQRGPAILIYDRTRSIEVFLCPENDLNGYEKTMSQMHTGQMGLKIYRWAKRTGEDRLSVCLNRPPPKDPQW</sequence>
<accession>A0AA38PEQ1</accession>
<dbReference type="PANTHER" id="PTHR10237">
    <property type="entry name" value="DEFORMED EPIDERMAL AUTOREGULATORY FACTOR 1 HOMOLOG SUPPRESSIN"/>
    <property type="match status" value="1"/>
</dbReference>
<gene>
    <name evidence="6" type="ORF">F5878DRAFT_578546</name>
</gene>
<evidence type="ECO:0000256" key="4">
    <source>
        <dbReference type="PROSITE-ProRule" id="PRU00134"/>
    </source>
</evidence>
<keyword evidence="1" id="KW-0479">Metal-binding</keyword>
<evidence type="ECO:0000256" key="3">
    <source>
        <dbReference type="ARBA" id="ARBA00022833"/>
    </source>
</evidence>
<dbReference type="GO" id="GO:0008270">
    <property type="term" value="F:zinc ion binding"/>
    <property type="evidence" value="ECO:0007669"/>
    <property type="project" value="UniProtKB-KW"/>
</dbReference>
<keyword evidence="3" id="KW-0862">Zinc</keyword>
<dbReference type="Gene3D" id="6.10.140.2220">
    <property type="match status" value="1"/>
</dbReference>
<dbReference type="PANTHER" id="PTHR10237:SF14">
    <property type="entry name" value="MYND-TYPE DOMAIN-CONTAINING PROTEIN"/>
    <property type="match status" value="1"/>
</dbReference>
<feature type="domain" description="MYND-type" evidence="5">
    <location>
        <begin position="371"/>
        <end position="407"/>
    </location>
</feature>
<evidence type="ECO:0000256" key="2">
    <source>
        <dbReference type="ARBA" id="ARBA00022771"/>
    </source>
</evidence>
<keyword evidence="7" id="KW-1185">Reference proteome</keyword>
<dbReference type="Pfam" id="PF01753">
    <property type="entry name" value="zf-MYND"/>
    <property type="match status" value="1"/>
</dbReference>
<dbReference type="SUPFAM" id="SSF144232">
    <property type="entry name" value="HIT/MYND zinc finger-like"/>
    <property type="match status" value="1"/>
</dbReference>
<protein>
    <recommendedName>
        <fullName evidence="5">MYND-type domain-containing protein</fullName>
    </recommendedName>
</protein>
<evidence type="ECO:0000313" key="6">
    <source>
        <dbReference type="EMBL" id="KAJ3841361.1"/>
    </source>
</evidence>
<name>A0AA38PEQ1_9AGAR</name>
<organism evidence="6 7">
    <name type="scientific">Lentinula raphanica</name>
    <dbReference type="NCBI Taxonomy" id="153919"/>
    <lineage>
        <taxon>Eukaryota</taxon>
        <taxon>Fungi</taxon>
        <taxon>Dikarya</taxon>
        <taxon>Basidiomycota</taxon>
        <taxon>Agaricomycotina</taxon>
        <taxon>Agaricomycetes</taxon>
        <taxon>Agaricomycetidae</taxon>
        <taxon>Agaricales</taxon>
        <taxon>Marasmiineae</taxon>
        <taxon>Omphalotaceae</taxon>
        <taxon>Lentinula</taxon>
    </lineage>
</organism>
<dbReference type="GO" id="GO:0000981">
    <property type="term" value="F:DNA-binding transcription factor activity, RNA polymerase II-specific"/>
    <property type="evidence" value="ECO:0007669"/>
    <property type="project" value="TreeGrafter"/>
</dbReference>
<dbReference type="EMBL" id="MU806042">
    <property type="protein sequence ID" value="KAJ3841361.1"/>
    <property type="molecule type" value="Genomic_DNA"/>
</dbReference>
<keyword evidence="2 4" id="KW-0863">Zinc-finger</keyword>
<dbReference type="InterPro" id="IPR002893">
    <property type="entry name" value="Znf_MYND"/>
</dbReference>
<dbReference type="PROSITE" id="PS50865">
    <property type="entry name" value="ZF_MYND_2"/>
    <property type="match status" value="1"/>
</dbReference>